<feature type="binding site" evidence="19">
    <location>
        <position position="83"/>
    </location>
    <ligand>
        <name>GTP</name>
        <dbReference type="ChEBI" id="CHEBI:37565"/>
    </ligand>
</feature>
<dbReference type="RefSeq" id="WP_011719777.1">
    <property type="nucleotide sequence ID" value="NC_008578.1"/>
</dbReference>
<feature type="binding site" evidence="19">
    <location>
        <begin position="33"/>
        <end position="35"/>
    </location>
    <ligand>
        <name>GTP</name>
        <dbReference type="ChEBI" id="CHEBI:37565"/>
    </ligand>
</feature>
<feature type="binding site" evidence="19">
    <location>
        <begin position="52"/>
        <end position="55"/>
    </location>
    <ligand>
        <name>GTP</name>
        <dbReference type="ChEBI" id="CHEBI:37565"/>
    </ligand>
</feature>
<comment type="similarity">
    <text evidence="7">Belongs to the CobU/CobP family.</text>
</comment>
<comment type="catalytic activity">
    <reaction evidence="3">
        <text>adenosylcob(III)inamide + GTP = adenosylcob(III)inamide phosphate + GDP + H(+)</text>
        <dbReference type="Rhea" id="RHEA:15765"/>
        <dbReference type="ChEBI" id="CHEBI:2480"/>
        <dbReference type="ChEBI" id="CHEBI:15378"/>
        <dbReference type="ChEBI" id="CHEBI:37565"/>
        <dbReference type="ChEBI" id="CHEBI:58189"/>
        <dbReference type="ChEBI" id="CHEBI:58502"/>
        <dbReference type="EC" id="2.7.1.156"/>
    </reaction>
</comment>
<evidence type="ECO:0000256" key="1">
    <source>
        <dbReference type="ARBA" id="ARBA00000312"/>
    </source>
</evidence>
<feature type="binding site" evidence="19">
    <location>
        <begin position="9"/>
        <end position="16"/>
    </location>
    <ligand>
        <name>GTP</name>
        <dbReference type="ChEBI" id="CHEBI:37565"/>
    </ligand>
</feature>
<keyword evidence="21" id="KW-1185">Reference proteome</keyword>
<protein>
    <recommendedName>
        <fullName evidence="16">Adenosylcobinamide kinase</fullName>
        <ecNumber evidence="8">2.7.1.156</ecNumber>
        <ecNumber evidence="9">2.7.7.62</ecNumber>
    </recommendedName>
    <alternativeName>
        <fullName evidence="17">Adenosylcobinamide-phosphate guanylyltransferase</fullName>
    </alternativeName>
</protein>
<evidence type="ECO:0000313" key="21">
    <source>
        <dbReference type="Proteomes" id="UP000008221"/>
    </source>
</evidence>
<dbReference type="NCBIfam" id="NF004469">
    <property type="entry name" value="PRK05800.1"/>
    <property type="match status" value="1"/>
</dbReference>
<evidence type="ECO:0000256" key="12">
    <source>
        <dbReference type="ARBA" id="ARBA00022741"/>
    </source>
</evidence>
<evidence type="ECO:0000256" key="5">
    <source>
        <dbReference type="ARBA" id="ARBA00004692"/>
    </source>
</evidence>
<evidence type="ECO:0000256" key="3">
    <source>
        <dbReference type="ARBA" id="ARBA00001522"/>
    </source>
</evidence>
<evidence type="ECO:0000256" key="17">
    <source>
        <dbReference type="ARBA" id="ARBA00030571"/>
    </source>
</evidence>
<dbReference type="SUPFAM" id="SSF52540">
    <property type="entry name" value="P-loop containing nucleoside triphosphate hydrolases"/>
    <property type="match status" value="1"/>
</dbReference>
<sequence length="175" mass="18958">MSRRVLVLGGVRSGKSRYAERLLADRSHVQYVATAADDGTDPEWSARIADHRRRRPASWTTIETTAVADILADLQPDQAALVDCLTVWLARVLDETPSRAAERMDELAAAWGACRGVVVAVSNEVGCGVVPPYPSGRIFRDLLGELNARLAADSDDVIFMVAGIGRSLLTGRRVT</sequence>
<evidence type="ECO:0000256" key="6">
    <source>
        <dbReference type="ARBA" id="ARBA00005159"/>
    </source>
</evidence>
<dbReference type="STRING" id="351607.Acel_0941"/>
<organism evidence="20 21">
    <name type="scientific">Acidothermus cellulolyticus (strain ATCC 43068 / DSM 8971 / 11B)</name>
    <dbReference type="NCBI Taxonomy" id="351607"/>
    <lineage>
        <taxon>Bacteria</taxon>
        <taxon>Bacillati</taxon>
        <taxon>Actinomycetota</taxon>
        <taxon>Actinomycetes</taxon>
        <taxon>Acidothermales</taxon>
        <taxon>Acidothermaceae</taxon>
        <taxon>Acidothermus</taxon>
    </lineage>
</organism>
<evidence type="ECO:0000256" key="11">
    <source>
        <dbReference type="ARBA" id="ARBA00022679"/>
    </source>
</evidence>
<comment type="catalytic activity">
    <reaction evidence="2">
        <text>adenosylcob(III)inamide phosphate + GTP + H(+) = adenosylcob(III)inamide-GDP + diphosphate</text>
        <dbReference type="Rhea" id="RHEA:22712"/>
        <dbReference type="ChEBI" id="CHEBI:15378"/>
        <dbReference type="ChEBI" id="CHEBI:33019"/>
        <dbReference type="ChEBI" id="CHEBI:37565"/>
        <dbReference type="ChEBI" id="CHEBI:58502"/>
        <dbReference type="ChEBI" id="CHEBI:60487"/>
        <dbReference type="EC" id="2.7.7.62"/>
    </reaction>
</comment>
<dbReference type="Proteomes" id="UP000008221">
    <property type="component" value="Chromosome"/>
</dbReference>
<keyword evidence="11 20" id="KW-0808">Transferase</keyword>
<keyword evidence="13 20" id="KW-0418">Kinase</keyword>
<dbReference type="HOGENOM" id="CLU_094161_0_1_11"/>
<dbReference type="InParanoid" id="A0LTF4"/>
<evidence type="ECO:0000256" key="13">
    <source>
        <dbReference type="ARBA" id="ARBA00022777"/>
    </source>
</evidence>
<dbReference type="EC" id="2.7.7.62" evidence="9"/>
<dbReference type="Gene3D" id="3.40.50.300">
    <property type="entry name" value="P-loop containing nucleotide triphosphate hydrolases"/>
    <property type="match status" value="1"/>
</dbReference>
<dbReference type="GO" id="GO:0005524">
    <property type="term" value="F:ATP binding"/>
    <property type="evidence" value="ECO:0007669"/>
    <property type="project" value="UniProtKB-KW"/>
</dbReference>
<comment type="pathway">
    <text evidence="6">Cofactor biosynthesis; adenosylcobalamin biosynthesis; adenosylcobalamin from cob(II)yrinate a,c-diamide: step 5/7.</text>
</comment>
<dbReference type="GO" id="GO:0008820">
    <property type="term" value="F:cobinamide phosphate guanylyltransferase activity"/>
    <property type="evidence" value="ECO:0007669"/>
    <property type="project" value="UniProtKB-EC"/>
</dbReference>
<dbReference type="GO" id="GO:0009236">
    <property type="term" value="P:cobalamin biosynthetic process"/>
    <property type="evidence" value="ECO:0007669"/>
    <property type="project" value="UniProtKB-UniPathway"/>
</dbReference>
<dbReference type="EMBL" id="CP000481">
    <property type="protein sequence ID" value="ABK52714.1"/>
    <property type="molecule type" value="Genomic_DNA"/>
</dbReference>
<dbReference type="PIRSF" id="PIRSF006135">
    <property type="entry name" value="CobU"/>
    <property type="match status" value="1"/>
</dbReference>
<dbReference type="eggNOG" id="COG2087">
    <property type="taxonomic scope" value="Bacteria"/>
</dbReference>
<evidence type="ECO:0000256" key="19">
    <source>
        <dbReference type="PIRSR" id="PIRSR006135-2"/>
    </source>
</evidence>
<keyword evidence="12 19" id="KW-0547">Nucleotide-binding</keyword>
<evidence type="ECO:0000313" key="20">
    <source>
        <dbReference type="EMBL" id="ABK52714.1"/>
    </source>
</evidence>
<feature type="binding site" evidence="19">
    <location>
        <position position="63"/>
    </location>
    <ligand>
        <name>GTP</name>
        <dbReference type="ChEBI" id="CHEBI:37565"/>
    </ligand>
</feature>
<dbReference type="UniPathway" id="UPA00148">
    <property type="reaction ID" value="UER00236"/>
</dbReference>
<dbReference type="PANTHER" id="PTHR34848">
    <property type="match status" value="1"/>
</dbReference>
<dbReference type="PANTHER" id="PTHR34848:SF1">
    <property type="entry name" value="BIFUNCTIONAL ADENOSYLCOBALAMIN BIOSYNTHESIS PROTEIN COBU"/>
    <property type="match status" value="1"/>
</dbReference>
<evidence type="ECO:0000256" key="15">
    <source>
        <dbReference type="ARBA" id="ARBA00023134"/>
    </source>
</evidence>
<dbReference type="KEGG" id="ace:Acel_0941"/>
<dbReference type="GO" id="GO:0043752">
    <property type="term" value="F:adenosylcobinamide kinase activity"/>
    <property type="evidence" value="ECO:0007669"/>
    <property type="project" value="UniProtKB-EC"/>
</dbReference>
<evidence type="ECO:0000256" key="18">
    <source>
        <dbReference type="PIRSR" id="PIRSR006135-1"/>
    </source>
</evidence>
<evidence type="ECO:0000256" key="4">
    <source>
        <dbReference type="ARBA" id="ARBA00003889"/>
    </source>
</evidence>
<evidence type="ECO:0000256" key="14">
    <source>
        <dbReference type="ARBA" id="ARBA00022840"/>
    </source>
</evidence>
<proteinExistence type="inferred from homology"/>
<feature type="active site" description="GMP-histidine intermediate" evidence="18">
    <location>
        <position position="51"/>
    </location>
</feature>
<dbReference type="InterPro" id="IPR003203">
    <property type="entry name" value="CobU/CobP"/>
</dbReference>
<dbReference type="AlphaFoldDB" id="A0LTF4"/>
<keyword evidence="15 19" id="KW-0342">GTP-binding</keyword>
<keyword evidence="14" id="KW-0067">ATP-binding</keyword>
<dbReference type="EC" id="2.7.1.156" evidence="8"/>
<comment type="function">
    <text evidence="4">Catalyzes ATP-dependent phosphorylation of adenosylcobinamide and addition of GMP to adenosylcobinamide phosphate.</text>
</comment>
<name>A0LTF4_ACIC1</name>
<dbReference type="InterPro" id="IPR027417">
    <property type="entry name" value="P-loop_NTPase"/>
</dbReference>
<dbReference type="GO" id="GO:0005525">
    <property type="term" value="F:GTP binding"/>
    <property type="evidence" value="ECO:0007669"/>
    <property type="project" value="UniProtKB-KW"/>
</dbReference>
<evidence type="ECO:0000256" key="16">
    <source>
        <dbReference type="ARBA" id="ARBA00029570"/>
    </source>
</evidence>
<evidence type="ECO:0000256" key="10">
    <source>
        <dbReference type="ARBA" id="ARBA00022573"/>
    </source>
</evidence>
<reference evidence="20 21" key="1">
    <citation type="journal article" date="2009" name="Genome Res.">
        <title>Complete genome of the cellulolytic thermophile Acidothermus cellulolyticus 11B provides insights into its ecophysiological and evolutionary adaptations.</title>
        <authorList>
            <person name="Barabote R.D."/>
            <person name="Xie G."/>
            <person name="Leu D.H."/>
            <person name="Normand P."/>
            <person name="Necsulea A."/>
            <person name="Daubin V."/>
            <person name="Medigue C."/>
            <person name="Adney W.S."/>
            <person name="Xu X.C."/>
            <person name="Lapidus A."/>
            <person name="Parales R.E."/>
            <person name="Detter C."/>
            <person name="Pujic P."/>
            <person name="Bruce D."/>
            <person name="Lavire C."/>
            <person name="Challacombe J.F."/>
            <person name="Brettin T.S."/>
            <person name="Berry A.M."/>
        </authorList>
    </citation>
    <scope>NUCLEOTIDE SEQUENCE [LARGE SCALE GENOMIC DNA]</scope>
    <source>
        <strain evidence="21">ATCC 43068 / DSM 8971 / 11B</strain>
    </source>
</reference>
<dbReference type="CDD" id="cd00544">
    <property type="entry name" value="CobU"/>
    <property type="match status" value="1"/>
</dbReference>
<dbReference type="FunCoup" id="A0LTF4">
    <property type="interactions" value="96"/>
</dbReference>
<evidence type="ECO:0000256" key="8">
    <source>
        <dbReference type="ARBA" id="ARBA00012016"/>
    </source>
</evidence>
<accession>A0LTF4</accession>
<evidence type="ECO:0000256" key="7">
    <source>
        <dbReference type="ARBA" id="ARBA00007490"/>
    </source>
</evidence>
<evidence type="ECO:0000256" key="2">
    <source>
        <dbReference type="ARBA" id="ARBA00000711"/>
    </source>
</evidence>
<comment type="catalytic activity">
    <reaction evidence="1">
        <text>adenosylcob(III)inamide + ATP = adenosylcob(III)inamide phosphate + ADP + H(+)</text>
        <dbReference type="Rhea" id="RHEA:15769"/>
        <dbReference type="ChEBI" id="CHEBI:2480"/>
        <dbReference type="ChEBI" id="CHEBI:15378"/>
        <dbReference type="ChEBI" id="CHEBI:30616"/>
        <dbReference type="ChEBI" id="CHEBI:58502"/>
        <dbReference type="ChEBI" id="CHEBI:456216"/>
        <dbReference type="EC" id="2.7.1.156"/>
    </reaction>
</comment>
<gene>
    <name evidence="20" type="ordered locus">Acel_0941</name>
</gene>
<comment type="pathway">
    <text evidence="5">Cofactor biosynthesis; adenosylcobalamin biosynthesis; adenosylcobalamin from cob(II)yrinate a,c-diamide: step 6/7.</text>
</comment>
<evidence type="ECO:0000256" key="9">
    <source>
        <dbReference type="ARBA" id="ARBA00012523"/>
    </source>
</evidence>
<dbReference type="Pfam" id="PF02283">
    <property type="entry name" value="CobU"/>
    <property type="match status" value="1"/>
</dbReference>
<keyword evidence="10" id="KW-0169">Cobalamin biosynthesis</keyword>